<evidence type="ECO:0000313" key="1">
    <source>
        <dbReference type="EMBL" id="KXT70594.1"/>
    </source>
</evidence>
<protein>
    <submittedName>
        <fullName evidence="1">Uncharacterized protein</fullName>
    </submittedName>
</protein>
<evidence type="ECO:0000313" key="2">
    <source>
        <dbReference type="Proteomes" id="UP000070377"/>
    </source>
</evidence>
<dbReference type="Proteomes" id="UP000070377">
    <property type="component" value="Unassembled WGS sequence"/>
</dbReference>
<dbReference type="AlphaFoldDB" id="A0A139N470"/>
<comment type="caution">
    <text evidence="1">The sequence shown here is derived from an EMBL/GenBank/DDBJ whole genome shotgun (WGS) entry which is preliminary data.</text>
</comment>
<reference evidence="1 2" key="1">
    <citation type="submission" date="2016-01" db="EMBL/GenBank/DDBJ databases">
        <title>Highly variable Streptococcus oralis are common among viridans streptococci isolated from primates.</title>
        <authorList>
            <person name="Denapaite D."/>
            <person name="Rieger M."/>
            <person name="Koendgen S."/>
            <person name="Brueckner R."/>
            <person name="Ochigava I."/>
            <person name="Kappeler P."/>
            <person name="Maetz-Rensing K."/>
            <person name="Leendertz F."/>
            <person name="Hakenbeck R."/>
        </authorList>
    </citation>
    <scope>NUCLEOTIDE SEQUENCE [LARGE SCALE GENOMIC DNA]</scope>
    <source>
        <strain evidence="1 2">DD08</strain>
    </source>
</reference>
<gene>
    <name evidence="1" type="ORF">SCRDD08_00568</name>
</gene>
<organism evidence="1 2">
    <name type="scientific">Streptococcus cristatus</name>
    <dbReference type="NCBI Taxonomy" id="45634"/>
    <lineage>
        <taxon>Bacteria</taxon>
        <taxon>Bacillati</taxon>
        <taxon>Bacillota</taxon>
        <taxon>Bacilli</taxon>
        <taxon>Lactobacillales</taxon>
        <taxon>Streptococcaceae</taxon>
        <taxon>Streptococcus</taxon>
    </lineage>
</organism>
<dbReference type="EMBL" id="LQRD01000022">
    <property type="protein sequence ID" value="KXT70594.1"/>
    <property type="molecule type" value="Genomic_DNA"/>
</dbReference>
<name>A0A139N470_STRCR</name>
<dbReference type="PATRIC" id="fig|45634.12.peg.591"/>
<accession>A0A139N470</accession>
<proteinExistence type="predicted"/>
<sequence length="37" mass="4417">MKVAGFSYPSLLKELFWHKFDPEKTSLHAISLRNRRL</sequence>
<dbReference type="STRING" id="45634.SCRDD08_00568"/>